<evidence type="ECO:0000313" key="3">
    <source>
        <dbReference type="Proteomes" id="UP000694387"/>
    </source>
</evidence>
<dbReference type="AlphaFoldDB" id="A0A9L0KD41"/>
<accession>A0A9L0KD41</accession>
<organism evidence="2 3">
    <name type="scientific">Equus asinus</name>
    <name type="common">Donkey</name>
    <name type="synonym">Equus africanus asinus</name>
    <dbReference type="NCBI Taxonomy" id="9793"/>
    <lineage>
        <taxon>Eukaryota</taxon>
        <taxon>Metazoa</taxon>
        <taxon>Chordata</taxon>
        <taxon>Craniata</taxon>
        <taxon>Vertebrata</taxon>
        <taxon>Euteleostomi</taxon>
        <taxon>Mammalia</taxon>
        <taxon>Eutheria</taxon>
        <taxon>Laurasiatheria</taxon>
        <taxon>Perissodactyla</taxon>
        <taxon>Equidae</taxon>
        <taxon>Equus</taxon>
    </lineage>
</organism>
<dbReference type="GeneTree" id="ENSGT01090000263190"/>
<keyword evidence="3" id="KW-1185">Reference proteome</keyword>
<sequence>MLILYLASLLYLVIISNSFLVDSLGFSIYKIMSSAKNSLKNDNFTPSFPIWISFISLSWLIALARTSITVLNESGTSRSPCLVLVLREITFSSSYRV</sequence>
<keyword evidence="1" id="KW-1133">Transmembrane helix</keyword>
<reference evidence="2 3" key="1">
    <citation type="journal article" date="2020" name="Nat. Commun.">
        <title>Donkey genomes provide new insights into domestication and selection for coat color.</title>
        <authorList>
            <person name="Wang"/>
            <person name="C."/>
            <person name="Li"/>
            <person name="H."/>
            <person name="Guo"/>
            <person name="Y."/>
            <person name="Huang"/>
            <person name="J."/>
            <person name="Sun"/>
            <person name="Y."/>
            <person name="Min"/>
            <person name="J."/>
            <person name="Wang"/>
            <person name="J."/>
            <person name="Fang"/>
            <person name="X."/>
            <person name="Zhao"/>
            <person name="Z."/>
            <person name="Wang"/>
            <person name="S."/>
            <person name="Zhang"/>
            <person name="Y."/>
            <person name="Liu"/>
            <person name="Q."/>
            <person name="Jiang"/>
            <person name="Q."/>
            <person name="Wang"/>
            <person name="X."/>
            <person name="Guo"/>
            <person name="Y."/>
            <person name="Yang"/>
            <person name="C."/>
            <person name="Wang"/>
            <person name="Y."/>
            <person name="Tian"/>
            <person name="F."/>
            <person name="Zhuang"/>
            <person name="G."/>
            <person name="Fan"/>
            <person name="Y."/>
            <person name="Gao"/>
            <person name="Q."/>
            <person name="Li"/>
            <person name="Y."/>
            <person name="Ju"/>
            <person name="Z."/>
            <person name="Li"/>
            <person name="J."/>
            <person name="Li"/>
            <person name="R."/>
            <person name="Hou"/>
            <person name="M."/>
            <person name="Yang"/>
            <person name="G."/>
            <person name="Liu"/>
            <person name="G."/>
            <person name="Liu"/>
            <person name="W."/>
            <person name="Guo"/>
            <person name="J."/>
            <person name="Pan"/>
            <person name="S."/>
            <person name="Fan"/>
            <person name="G."/>
            <person name="Zhang"/>
            <person name="W."/>
            <person name="Zhang"/>
            <person name="R."/>
            <person name="Yu"/>
            <person name="J."/>
            <person name="Zhang"/>
            <person name="X."/>
            <person name="Yin"/>
            <person name="Q."/>
            <person name="Ji"/>
            <person name="C."/>
            <person name="Jin"/>
            <person name="Y."/>
            <person name="Yue"/>
            <person name="G."/>
            <person name="Liu"/>
            <person name="M."/>
            <person name="Xu"/>
            <person name="J."/>
            <person name="Liu"/>
            <person name="S."/>
            <person name="Jordana"/>
            <person name="J."/>
            <person name="Noce"/>
            <person name="A."/>
            <person name="Amills"/>
            <person name="M."/>
            <person name="Wu"/>
            <person name="D.D."/>
            <person name="Li"/>
            <person name="S."/>
            <person name="Zhou"/>
            <person name="X. and Zhong"/>
            <person name="J."/>
        </authorList>
    </citation>
    <scope>NUCLEOTIDE SEQUENCE [LARGE SCALE GENOMIC DNA]</scope>
</reference>
<keyword evidence="1" id="KW-0812">Transmembrane</keyword>
<dbReference type="Ensembl" id="ENSEAST00005044420.1">
    <property type="protein sequence ID" value="ENSEASP00005043923.1"/>
    <property type="gene ID" value="ENSEASG00005038032.1"/>
</dbReference>
<evidence type="ECO:0000256" key="1">
    <source>
        <dbReference type="SAM" id="Phobius"/>
    </source>
</evidence>
<dbReference type="Ensembl" id="ENSEAST00005040068.1">
    <property type="protein sequence ID" value="ENSEASP00005052997.1"/>
    <property type="gene ID" value="ENSEASG00005038032.1"/>
</dbReference>
<keyword evidence="1" id="KW-0472">Membrane</keyword>
<reference evidence="2" key="2">
    <citation type="submission" date="2025-05" db="UniProtKB">
        <authorList>
            <consortium name="Ensembl"/>
        </authorList>
    </citation>
    <scope>IDENTIFICATION</scope>
</reference>
<dbReference type="Proteomes" id="UP000694387">
    <property type="component" value="Chromosome 8"/>
</dbReference>
<proteinExistence type="predicted"/>
<evidence type="ECO:0000313" key="2">
    <source>
        <dbReference type="Ensembl" id="ENSEASP00005060367.1"/>
    </source>
</evidence>
<name>A0A9L0KD41_EQUAS</name>
<dbReference type="Ensembl" id="ENSEAST00005049816.1">
    <property type="protein sequence ID" value="ENSEASP00005060367.1"/>
    <property type="gene ID" value="ENSEASG00005038032.1"/>
</dbReference>
<feature type="transmembrane region" description="Helical" evidence="1">
    <location>
        <begin position="47"/>
        <end position="64"/>
    </location>
</feature>
<protein>
    <submittedName>
        <fullName evidence="2">Uncharacterized protein</fullName>
    </submittedName>
</protein>